<dbReference type="AlphaFoldDB" id="D5CU36"/>
<evidence type="ECO:0000256" key="3">
    <source>
        <dbReference type="RuleBase" id="RU000363"/>
    </source>
</evidence>
<accession>D5CU36</accession>
<dbReference type="EMBL" id="CP001965">
    <property type="protein sequence ID" value="ADE10371.1"/>
    <property type="molecule type" value="Genomic_DNA"/>
</dbReference>
<sequence>MNVARGAIPNSRLVISGASSGIGLALARHYLERGATIATFARRGELLQSLAAQFPGKVYCYVLDVRDAPAIQQAAKHFMSHVGVPDIVIANAGVSRGTLTEYAEDEEVFQNIMDINVLGMVKTFQPFLIPMREARQGTLVGIASVAGFRGLPGSGAYSASKAAAISYLESLRVELRGSGLKVVTLCPGYIKTPMTDINTYPMPFILEADEAARRMARDIERGTSFAVVPWRMGIVGWILKCLPNWLYDLVFSKAPRKTRRTG</sequence>
<comment type="similarity">
    <text evidence="1 3">Belongs to the short-chain dehydrogenases/reductases (SDR) family.</text>
</comment>
<gene>
    <name evidence="4" type="ordered locus">Slit_0129</name>
</gene>
<proteinExistence type="inferred from homology"/>
<dbReference type="NCBIfam" id="NF005437">
    <property type="entry name" value="PRK07024.1"/>
    <property type="match status" value="1"/>
</dbReference>
<dbReference type="eggNOG" id="COG4221">
    <property type="taxonomic scope" value="Bacteria"/>
</dbReference>
<protein>
    <submittedName>
        <fullName evidence="4">Short-chain dehydrogenase/reductase SDR</fullName>
    </submittedName>
</protein>
<dbReference type="STRING" id="580332.Slit_0129"/>
<dbReference type="Gene3D" id="3.40.50.720">
    <property type="entry name" value="NAD(P)-binding Rossmann-like Domain"/>
    <property type="match status" value="1"/>
</dbReference>
<dbReference type="InterPro" id="IPR002347">
    <property type="entry name" value="SDR_fam"/>
</dbReference>
<dbReference type="HOGENOM" id="CLU_010194_2_1_4"/>
<dbReference type="SUPFAM" id="SSF51735">
    <property type="entry name" value="NAD(P)-binding Rossmann-fold domains"/>
    <property type="match status" value="1"/>
</dbReference>
<reference evidence="4 5" key="1">
    <citation type="submission" date="2010-03" db="EMBL/GenBank/DDBJ databases">
        <title>Complete sequence of Sideroxydans lithotrophicus ES-1.</title>
        <authorList>
            <consortium name="US DOE Joint Genome Institute"/>
            <person name="Lucas S."/>
            <person name="Copeland A."/>
            <person name="Lapidus A."/>
            <person name="Cheng J.-F."/>
            <person name="Bruce D."/>
            <person name="Goodwin L."/>
            <person name="Pitluck S."/>
            <person name="Munk A.C."/>
            <person name="Detter J.C."/>
            <person name="Han C."/>
            <person name="Tapia R."/>
            <person name="Larimer F."/>
            <person name="Land M."/>
            <person name="Hauser L."/>
            <person name="Kyrpides N."/>
            <person name="Ivanova N."/>
            <person name="Emerson D."/>
            <person name="Woyke T."/>
        </authorList>
    </citation>
    <scope>NUCLEOTIDE SEQUENCE [LARGE SCALE GENOMIC DNA]</scope>
    <source>
        <strain evidence="4 5">ES-1</strain>
    </source>
</reference>
<keyword evidence="2" id="KW-0560">Oxidoreductase</keyword>
<evidence type="ECO:0000256" key="1">
    <source>
        <dbReference type="ARBA" id="ARBA00006484"/>
    </source>
</evidence>
<dbReference type="InterPro" id="IPR020904">
    <property type="entry name" value="Sc_DH/Rdtase_CS"/>
</dbReference>
<organism evidence="4 5">
    <name type="scientific">Sideroxydans lithotrophicus (strain ES-1)</name>
    <dbReference type="NCBI Taxonomy" id="580332"/>
    <lineage>
        <taxon>Bacteria</taxon>
        <taxon>Pseudomonadati</taxon>
        <taxon>Pseudomonadota</taxon>
        <taxon>Betaproteobacteria</taxon>
        <taxon>Nitrosomonadales</taxon>
        <taxon>Gallionellaceae</taxon>
        <taxon>Sideroxydans</taxon>
    </lineage>
</organism>
<dbReference type="PROSITE" id="PS00061">
    <property type="entry name" value="ADH_SHORT"/>
    <property type="match status" value="1"/>
</dbReference>
<dbReference type="Pfam" id="PF00106">
    <property type="entry name" value="adh_short"/>
    <property type="match status" value="1"/>
</dbReference>
<dbReference type="PANTHER" id="PTHR44196:SF3">
    <property type="entry name" value="SHORT CHAIN DEHYDROGENASE FAMILY PROTEIN"/>
    <property type="match status" value="1"/>
</dbReference>
<evidence type="ECO:0000256" key="2">
    <source>
        <dbReference type="ARBA" id="ARBA00023002"/>
    </source>
</evidence>
<dbReference type="PRINTS" id="PR00080">
    <property type="entry name" value="SDRFAMILY"/>
</dbReference>
<dbReference type="GO" id="GO:0016020">
    <property type="term" value="C:membrane"/>
    <property type="evidence" value="ECO:0007669"/>
    <property type="project" value="TreeGrafter"/>
</dbReference>
<dbReference type="Proteomes" id="UP000001625">
    <property type="component" value="Chromosome"/>
</dbReference>
<dbReference type="KEGG" id="slt:Slit_0129"/>
<dbReference type="PANTHER" id="PTHR44196">
    <property type="entry name" value="DEHYDROGENASE/REDUCTASE SDR FAMILY MEMBER 7B"/>
    <property type="match status" value="1"/>
</dbReference>
<dbReference type="RefSeq" id="WP_013028270.1">
    <property type="nucleotide sequence ID" value="NC_013959.1"/>
</dbReference>
<dbReference type="InterPro" id="IPR036291">
    <property type="entry name" value="NAD(P)-bd_dom_sf"/>
</dbReference>
<evidence type="ECO:0000313" key="5">
    <source>
        <dbReference type="Proteomes" id="UP000001625"/>
    </source>
</evidence>
<name>D5CU36_SIDLE</name>
<evidence type="ECO:0000313" key="4">
    <source>
        <dbReference type="EMBL" id="ADE10371.1"/>
    </source>
</evidence>
<dbReference type="GO" id="GO:0016491">
    <property type="term" value="F:oxidoreductase activity"/>
    <property type="evidence" value="ECO:0007669"/>
    <property type="project" value="UniProtKB-KW"/>
</dbReference>
<dbReference type="PRINTS" id="PR00081">
    <property type="entry name" value="GDHRDH"/>
</dbReference>
<keyword evidence="5" id="KW-1185">Reference proteome</keyword>